<dbReference type="PANTHER" id="PTHR23135:SF4">
    <property type="entry name" value="UDP-N-ACETYLMURAMOYL-L-ALANYL-D-GLUTAMATE--2,6-DIAMINOPIMELATE LIGASE MURE HOMOLOG, CHLOROPLASTIC"/>
    <property type="match status" value="1"/>
</dbReference>
<dbReference type="InterPro" id="IPR004101">
    <property type="entry name" value="Mur_ligase_C"/>
</dbReference>
<dbReference type="NCBIfam" id="NF001126">
    <property type="entry name" value="PRK00139.1-4"/>
    <property type="match status" value="1"/>
</dbReference>
<dbReference type="InterPro" id="IPR005761">
    <property type="entry name" value="UDP-N-AcMur-Glu-dNH2Pim_ligase"/>
</dbReference>
<dbReference type="Pfam" id="PF08245">
    <property type="entry name" value="Mur_ligase_M"/>
    <property type="match status" value="1"/>
</dbReference>
<evidence type="ECO:0000259" key="3">
    <source>
        <dbReference type="Pfam" id="PF02875"/>
    </source>
</evidence>
<dbReference type="Pfam" id="PF02875">
    <property type="entry name" value="Mur_ligase_C"/>
    <property type="match status" value="1"/>
</dbReference>
<comment type="caution">
    <text evidence="5">The sequence shown here is derived from an EMBL/GenBank/DDBJ whole genome shotgun (WGS) entry which is preliminary data.</text>
</comment>
<comment type="pathway">
    <text evidence="2">Cell wall biogenesis; peptidoglycan biosynthesis.</text>
</comment>
<reference evidence="6" key="1">
    <citation type="submission" date="2017-09" db="EMBL/GenBank/DDBJ databases">
        <title>Depth-based differentiation of microbial function through sediment-hosted aquifers and enrichment of novel symbionts in the deep terrestrial subsurface.</title>
        <authorList>
            <person name="Probst A.J."/>
            <person name="Ladd B."/>
            <person name="Jarett J.K."/>
            <person name="Geller-Mcgrath D.E."/>
            <person name="Sieber C.M.K."/>
            <person name="Emerson J.B."/>
            <person name="Anantharaman K."/>
            <person name="Thomas B.C."/>
            <person name="Malmstrom R."/>
            <person name="Stieglmeier M."/>
            <person name="Klingl A."/>
            <person name="Woyke T."/>
            <person name="Ryan C.M."/>
            <person name="Banfield J.F."/>
        </authorList>
    </citation>
    <scope>NUCLEOTIDE SEQUENCE [LARGE SCALE GENOMIC DNA]</scope>
</reference>
<feature type="domain" description="Mur ligase central" evidence="4">
    <location>
        <begin position="50"/>
        <end position="245"/>
    </location>
</feature>
<dbReference type="GO" id="GO:0009252">
    <property type="term" value="P:peptidoglycan biosynthetic process"/>
    <property type="evidence" value="ECO:0007669"/>
    <property type="project" value="UniProtKB-UniPathway"/>
</dbReference>
<sequence length="428" mass="47846">KIKRLLSRLVHRLRPLFPQVVVNYLYHFPQAFLAARLYDNPSQDLEIIGVTGTDGKTTTSTLIYHILKTAKKKVALISTVEVKIGRTSIKTGFHVTSPNPLALQALLRRIRSQKIRYVVLEVTSHALDQFRIYPIRPKIAVLTNITHEHLDYHGTLENYRNAKLTLFKHAKHAVINKDLSIFADINACLPKVLFSTYSLIADSQMKPEKVEYLADKTIFTLGNITYTLPMTGEYNLYNALAAISATLLLDIAPSDIKRSLASFKGVKGRLEQIENARGIHACVDFAHTPNGLKSVLNNLRFHKQSNEKLIVVFGAAGLRDSTKRPMMGKIASVLADKIILTSEDPRLESPQTIVKEILGGMPVKVRKEVIVEIDRGKAIDIAINQVAKRGDWVVVCGKGHEESMNLDGFTETPWSDHDSLISALEKKT</sequence>
<dbReference type="Gene3D" id="3.90.190.20">
    <property type="entry name" value="Mur ligase, C-terminal domain"/>
    <property type="match status" value="1"/>
</dbReference>
<accession>A0A2H0VI68</accession>
<dbReference type="GO" id="GO:0005737">
    <property type="term" value="C:cytoplasm"/>
    <property type="evidence" value="ECO:0007669"/>
    <property type="project" value="UniProtKB-SubCell"/>
</dbReference>
<organism evidence="5 6">
    <name type="scientific">Candidatus Collierbacteria bacterium CG10_big_fil_rev_8_21_14_0_10_44_9</name>
    <dbReference type="NCBI Taxonomy" id="1974535"/>
    <lineage>
        <taxon>Bacteria</taxon>
        <taxon>Candidatus Collieribacteriota</taxon>
    </lineage>
</organism>
<dbReference type="GO" id="GO:0051301">
    <property type="term" value="P:cell division"/>
    <property type="evidence" value="ECO:0007669"/>
    <property type="project" value="UniProtKB-KW"/>
</dbReference>
<evidence type="ECO:0000313" key="6">
    <source>
        <dbReference type="Proteomes" id="UP000230796"/>
    </source>
</evidence>
<dbReference type="SUPFAM" id="SSF53244">
    <property type="entry name" value="MurD-like peptide ligases, peptide-binding domain"/>
    <property type="match status" value="1"/>
</dbReference>
<proteinExistence type="inferred from homology"/>
<dbReference type="AlphaFoldDB" id="A0A2H0VI68"/>
<keyword evidence="2" id="KW-0133">Cell shape</keyword>
<feature type="non-terminal residue" evidence="5">
    <location>
        <position position="1"/>
    </location>
</feature>
<keyword evidence="2" id="KW-0132">Cell division</keyword>
<dbReference type="GO" id="GO:0071555">
    <property type="term" value="P:cell wall organization"/>
    <property type="evidence" value="ECO:0007669"/>
    <property type="project" value="UniProtKB-KW"/>
</dbReference>
<dbReference type="PANTHER" id="PTHR23135">
    <property type="entry name" value="MUR LIGASE FAMILY MEMBER"/>
    <property type="match status" value="1"/>
</dbReference>
<evidence type="ECO:0000256" key="2">
    <source>
        <dbReference type="RuleBase" id="RU004135"/>
    </source>
</evidence>
<dbReference type="GO" id="GO:0016881">
    <property type="term" value="F:acid-amino acid ligase activity"/>
    <property type="evidence" value="ECO:0007669"/>
    <property type="project" value="InterPro"/>
</dbReference>
<keyword evidence="2" id="KW-0961">Cell wall biogenesis/degradation</keyword>
<keyword evidence="2" id="KW-0131">Cell cycle</keyword>
<dbReference type="GO" id="GO:0008360">
    <property type="term" value="P:regulation of cell shape"/>
    <property type="evidence" value="ECO:0007669"/>
    <property type="project" value="UniProtKB-KW"/>
</dbReference>
<dbReference type="InterPro" id="IPR036565">
    <property type="entry name" value="Mur-like_cat_sf"/>
</dbReference>
<keyword evidence="5" id="KW-0436">Ligase</keyword>
<gene>
    <name evidence="5" type="ORF">COT87_03030</name>
</gene>
<dbReference type="NCBIfam" id="TIGR01085">
    <property type="entry name" value="murE"/>
    <property type="match status" value="1"/>
</dbReference>
<keyword evidence="2" id="KW-0573">Peptidoglycan synthesis</keyword>
<evidence type="ECO:0000259" key="4">
    <source>
        <dbReference type="Pfam" id="PF08245"/>
    </source>
</evidence>
<dbReference type="Gene3D" id="3.40.1190.10">
    <property type="entry name" value="Mur-like, catalytic domain"/>
    <property type="match status" value="1"/>
</dbReference>
<dbReference type="InterPro" id="IPR036615">
    <property type="entry name" value="Mur_ligase_C_dom_sf"/>
</dbReference>
<protein>
    <submittedName>
        <fullName evidence="5">UDP-N-acetylmuramoyl-L-alanyl-D-glutamate--2, 6-diaminopimelate ligase</fullName>
    </submittedName>
</protein>
<dbReference type="InterPro" id="IPR013221">
    <property type="entry name" value="Mur_ligase_cen"/>
</dbReference>
<feature type="domain" description="Mur ligase C-terminal" evidence="3">
    <location>
        <begin position="268"/>
        <end position="399"/>
    </location>
</feature>
<comment type="similarity">
    <text evidence="1">Belongs to the MurCDEF family. MurE subfamily.</text>
</comment>
<dbReference type="Proteomes" id="UP000230796">
    <property type="component" value="Unassembled WGS sequence"/>
</dbReference>
<name>A0A2H0VI68_9BACT</name>
<evidence type="ECO:0000313" key="5">
    <source>
        <dbReference type="EMBL" id="PIR98781.1"/>
    </source>
</evidence>
<evidence type="ECO:0000256" key="1">
    <source>
        <dbReference type="ARBA" id="ARBA00005898"/>
    </source>
</evidence>
<dbReference type="EMBL" id="PFAF01000064">
    <property type="protein sequence ID" value="PIR98781.1"/>
    <property type="molecule type" value="Genomic_DNA"/>
</dbReference>
<dbReference type="UniPathway" id="UPA00219"/>
<dbReference type="SUPFAM" id="SSF53623">
    <property type="entry name" value="MurD-like peptide ligases, catalytic domain"/>
    <property type="match status" value="1"/>
</dbReference>
<comment type="subcellular location">
    <subcellularLocation>
        <location evidence="2">Cytoplasm</location>
    </subcellularLocation>
</comment>
<dbReference type="GO" id="GO:0005524">
    <property type="term" value="F:ATP binding"/>
    <property type="evidence" value="ECO:0007669"/>
    <property type="project" value="InterPro"/>
</dbReference>